<sequence>MGDFTSKQFCKGQYNTIALLCPTKQGGRRRQASSNNGHSTRGPSKAAPGSSAAIPSPSLLFCARCSRYRNSCFSSSNTGQLLCTSSSDDDRIKTKLRQ</sequence>
<evidence type="ECO:0000313" key="3">
    <source>
        <dbReference type="Proteomes" id="UP001055439"/>
    </source>
</evidence>
<name>A0A9E7FIZ7_9LILI</name>
<reference evidence="2" key="1">
    <citation type="submission" date="2022-05" db="EMBL/GenBank/DDBJ databases">
        <title>The Musa troglodytarum L. genome provides insights into the mechanism of non-climacteric behaviour and enrichment of carotenoids.</title>
        <authorList>
            <person name="Wang J."/>
        </authorList>
    </citation>
    <scope>NUCLEOTIDE SEQUENCE</scope>
    <source>
        <tissue evidence="2">Leaf</tissue>
    </source>
</reference>
<feature type="compositionally biased region" description="Polar residues" evidence="1">
    <location>
        <begin position="32"/>
        <end position="42"/>
    </location>
</feature>
<dbReference type="AlphaFoldDB" id="A0A9E7FIZ7"/>
<dbReference type="Proteomes" id="UP001055439">
    <property type="component" value="Chromosome 4"/>
</dbReference>
<accession>A0A9E7FIZ7</accession>
<keyword evidence="3" id="KW-1185">Reference proteome</keyword>
<dbReference type="EMBL" id="CP097506">
    <property type="protein sequence ID" value="URD94818.1"/>
    <property type="molecule type" value="Genomic_DNA"/>
</dbReference>
<proteinExistence type="predicted"/>
<gene>
    <name evidence="2" type="ORF">MUK42_08184</name>
</gene>
<evidence type="ECO:0000256" key="1">
    <source>
        <dbReference type="SAM" id="MobiDB-lite"/>
    </source>
</evidence>
<feature type="compositionally biased region" description="Low complexity" evidence="1">
    <location>
        <begin position="43"/>
        <end position="54"/>
    </location>
</feature>
<protein>
    <submittedName>
        <fullName evidence="2">Uncharacterized protein</fullName>
    </submittedName>
</protein>
<evidence type="ECO:0000313" key="2">
    <source>
        <dbReference type="EMBL" id="URD94818.1"/>
    </source>
</evidence>
<feature type="region of interest" description="Disordered" evidence="1">
    <location>
        <begin position="22"/>
        <end position="54"/>
    </location>
</feature>
<organism evidence="2 3">
    <name type="scientific">Musa troglodytarum</name>
    <name type="common">fe'i banana</name>
    <dbReference type="NCBI Taxonomy" id="320322"/>
    <lineage>
        <taxon>Eukaryota</taxon>
        <taxon>Viridiplantae</taxon>
        <taxon>Streptophyta</taxon>
        <taxon>Embryophyta</taxon>
        <taxon>Tracheophyta</taxon>
        <taxon>Spermatophyta</taxon>
        <taxon>Magnoliopsida</taxon>
        <taxon>Liliopsida</taxon>
        <taxon>Zingiberales</taxon>
        <taxon>Musaceae</taxon>
        <taxon>Musa</taxon>
    </lineage>
</organism>